<dbReference type="GO" id="GO:0009401">
    <property type="term" value="P:phosphoenolpyruvate-dependent sugar phosphotransferase system"/>
    <property type="evidence" value="ECO:0007669"/>
    <property type="project" value="InterPro"/>
</dbReference>
<keyword evidence="1" id="KW-0812">Transmembrane</keyword>
<evidence type="ECO:0000313" key="2">
    <source>
        <dbReference type="EMBL" id="OBY10025.1"/>
    </source>
</evidence>
<keyword evidence="3" id="KW-1185">Reference proteome</keyword>
<name>A0A174EVH7_9CLOT</name>
<dbReference type="InterPro" id="IPR050303">
    <property type="entry name" value="GatZ_KbaZ_carbometab"/>
</dbReference>
<dbReference type="PANTHER" id="PTHR32502:SF27">
    <property type="entry name" value="PTS SYSTEM, MANNOSE-SPECIFIC IID COMPONENT"/>
    <property type="match status" value="1"/>
</dbReference>
<gene>
    <name evidence="2" type="ORF">CP373A1_13065</name>
</gene>
<keyword evidence="1" id="KW-1133">Transmembrane helix</keyword>
<dbReference type="InterPro" id="IPR004704">
    <property type="entry name" value="PTS_IID_man"/>
</dbReference>
<feature type="transmembrane region" description="Helical" evidence="1">
    <location>
        <begin position="181"/>
        <end position="201"/>
    </location>
</feature>
<accession>A0A174EVH7</accession>
<dbReference type="eggNOG" id="COG3716">
    <property type="taxonomic scope" value="Bacteria"/>
</dbReference>
<organism evidence="2 3">
    <name type="scientific">Clostridium paraputrificum</name>
    <dbReference type="NCBI Taxonomy" id="29363"/>
    <lineage>
        <taxon>Bacteria</taxon>
        <taxon>Bacillati</taxon>
        <taxon>Bacillota</taxon>
        <taxon>Clostridia</taxon>
        <taxon>Eubacteriales</taxon>
        <taxon>Clostridiaceae</taxon>
        <taxon>Clostridium</taxon>
    </lineage>
</organism>
<comment type="caution">
    <text evidence="2">The sequence shown here is derived from an EMBL/GenBank/DDBJ whole genome shotgun (WGS) entry which is preliminary data.</text>
</comment>
<dbReference type="OrthoDB" id="9795582at2"/>
<sequence length="269" mass="29438">MSSNNSINKSDIRKMFFRSFMYGASWNYERMQNLGFLYTIKPALKKIYKDSNPEEKAVAMKRHLEFFNTHQSAAPFIIGVTSALEEKEKNEGADTITGIKVGLMGPLAGIGDSLFWLTLVPICFSLGASYSKNGSAFGLFLALILINAINLPIKYFGLKFGYKGGAEFIQESSAKGNLDKITNMAIALGLVLVGGLIPQMVGVNFALEFTQGDLVISIQNLITSLIPGFIPMGLTLAMYKLIRKGKNPVVLIFSMMLISILLAWLGILG</sequence>
<dbReference type="GeneID" id="42775841"/>
<reference evidence="2 3" key="1">
    <citation type="submission" date="2016-06" db="EMBL/GenBank/DDBJ databases">
        <authorList>
            <person name="Kjaerup R.B."/>
            <person name="Dalgaard T.S."/>
            <person name="Juul-Madsen H.R."/>
        </authorList>
    </citation>
    <scope>NUCLEOTIDE SEQUENCE [LARGE SCALE GENOMIC DNA]</scope>
    <source>
        <strain evidence="2 3">373-A1</strain>
    </source>
</reference>
<keyword evidence="2" id="KW-0762">Sugar transport</keyword>
<evidence type="ECO:0000313" key="3">
    <source>
        <dbReference type="Proteomes" id="UP000092714"/>
    </source>
</evidence>
<feature type="transmembrane region" description="Helical" evidence="1">
    <location>
        <begin position="136"/>
        <end position="153"/>
    </location>
</feature>
<keyword evidence="2" id="KW-0813">Transport</keyword>
<keyword evidence="1" id="KW-0472">Membrane</keyword>
<feature type="transmembrane region" description="Helical" evidence="1">
    <location>
        <begin position="249"/>
        <end position="267"/>
    </location>
</feature>
<dbReference type="PROSITE" id="PS51108">
    <property type="entry name" value="PTS_EIID"/>
    <property type="match status" value="1"/>
</dbReference>
<dbReference type="AlphaFoldDB" id="A0A174EVH7"/>
<dbReference type="EMBL" id="MAPZ01000025">
    <property type="protein sequence ID" value="OBY10025.1"/>
    <property type="molecule type" value="Genomic_DNA"/>
</dbReference>
<dbReference type="Pfam" id="PF03613">
    <property type="entry name" value="EIID-AGA"/>
    <property type="match status" value="1"/>
</dbReference>
<protein>
    <submittedName>
        <fullName evidence="2">PTS sugar transporter</fullName>
    </submittedName>
</protein>
<proteinExistence type="predicted"/>
<dbReference type="GO" id="GO:0005886">
    <property type="term" value="C:plasma membrane"/>
    <property type="evidence" value="ECO:0007669"/>
    <property type="project" value="TreeGrafter"/>
</dbReference>
<dbReference type="PANTHER" id="PTHR32502">
    <property type="entry name" value="N-ACETYLGALACTOSAMINE PERMEASE II COMPONENT-RELATED"/>
    <property type="match status" value="1"/>
</dbReference>
<dbReference type="Proteomes" id="UP000092714">
    <property type="component" value="Unassembled WGS sequence"/>
</dbReference>
<feature type="transmembrane region" description="Helical" evidence="1">
    <location>
        <begin position="221"/>
        <end position="242"/>
    </location>
</feature>
<evidence type="ECO:0000256" key="1">
    <source>
        <dbReference type="SAM" id="Phobius"/>
    </source>
</evidence>
<dbReference type="RefSeq" id="WP_034866101.1">
    <property type="nucleotide sequence ID" value="NZ_CYZW01000006.1"/>
</dbReference>